<comment type="caution">
    <text evidence="1">The sequence shown here is derived from an EMBL/GenBank/DDBJ whole genome shotgun (WGS) entry which is preliminary data.</text>
</comment>
<evidence type="ECO:0000313" key="2">
    <source>
        <dbReference type="Proteomes" id="UP000593579"/>
    </source>
</evidence>
<gene>
    <name evidence="1" type="ORF">Gogos_010706</name>
</gene>
<protein>
    <submittedName>
        <fullName evidence="1">Uncharacterized protein</fullName>
    </submittedName>
</protein>
<dbReference type="Proteomes" id="UP000593579">
    <property type="component" value="Unassembled WGS sequence"/>
</dbReference>
<name>A0A7J9BMB5_GOSGO</name>
<dbReference type="AlphaFoldDB" id="A0A7J9BMB5"/>
<evidence type="ECO:0000313" key="1">
    <source>
        <dbReference type="EMBL" id="MBA0737235.1"/>
    </source>
</evidence>
<sequence length="25" mass="3019">MVQELFRCFGTHIKIRVPKVDKPIY</sequence>
<accession>A0A7J9BMB5</accession>
<proteinExistence type="predicted"/>
<keyword evidence="2" id="KW-1185">Reference proteome</keyword>
<dbReference type="EMBL" id="JABEZY010000004">
    <property type="protein sequence ID" value="MBA0737235.1"/>
    <property type="molecule type" value="Genomic_DNA"/>
</dbReference>
<reference evidence="1 2" key="1">
    <citation type="journal article" date="2019" name="Genome Biol. Evol.">
        <title>Insights into the evolution of the New World diploid cottons (Gossypium, subgenus Houzingenia) based on genome sequencing.</title>
        <authorList>
            <person name="Grover C.E."/>
            <person name="Arick M.A. 2nd"/>
            <person name="Thrash A."/>
            <person name="Conover J.L."/>
            <person name="Sanders W.S."/>
            <person name="Peterson D.G."/>
            <person name="Frelichowski J.E."/>
            <person name="Scheffler J.A."/>
            <person name="Scheffler B.E."/>
            <person name="Wendel J.F."/>
        </authorList>
    </citation>
    <scope>NUCLEOTIDE SEQUENCE [LARGE SCALE GENOMIC DNA]</scope>
    <source>
        <strain evidence="1">5</strain>
        <tissue evidence="1">Leaf</tissue>
    </source>
</reference>
<organism evidence="1 2">
    <name type="scientific">Gossypium gossypioides</name>
    <name type="common">Mexican cotton</name>
    <name type="synonym">Selera gossypioides</name>
    <dbReference type="NCBI Taxonomy" id="34282"/>
    <lineage>
        <taxon>Eukaryota</taxon>
        <taxon>Viridiplantae</taxon>
        <taxon>Streptophyta</taxon>
        <taxon>Embryophyta</taxon>
        <taxon>Tracheophyta</taxon>
        <taxon>Spermatophyta</taxon>
        <taxon>Magnoliopsida</taxon>
        <taxon>eudicotyledons</taxon>
        <taxon>Gunneridae</taxon>
        <taxon>Pentapetalae</taxon>
        <taxon>rosids</taxon>
        <taxon>malvids</taxon>
        <taxon>Malvales</taxon>
        <taxon>Malvaceae</taxon>
        <taxon>Malvoideae</taxon>
        <taxon>Gossypium</taxon>
    </lineage>
</organism>